<keyword evidence="1" id="KW-0808">Transferase</keyword>
<dbReference type="CDD" id="cd14014">
    <property type="entry name" value="STKc_PknB_like"/>
    <property type="match status" value="1"/>
</dbReference>
<evidence type="ECO:0000259" key="7">
    <source>
        <dbReference type="PROSITE" id="PS50011"/>
    </source>
</evidence>
<organism evidence="8 9">
    <name type="scientific">Actinomadura geliboluensis</name>
    <dbReference type="NCBI Taxonomy" id="882440"/>
    <lineage>
        <taxon>Bacteria</taxon>
        <taxon>Bacillati</taxon>
        <taxon>Actinomycetota</taxon>
        <taxon>Actinomycetes</taxon>
        <taxon>Streptosporangiales</taxon>
        <taxon>Thermomonosporaceae</taxon>
        <taxon>Actinomadura</taxon>
    </lineage>
</organism>
<keyword evidence="6" id="KW-0472">Membrane</keyword>
<dbReference type="Proteomes" id="UP000305238">
    <property type="component" value="Unassembled WGS sequence"/>
</dbReference>
<keyword evidence="6" id="KW-1133">Transmembrane helix</keyword>
<dbReference type="EMBL" id="VCKZ01000143">
    <property type="protein sequence ID" value="TMR36764.1"/>
    <property type="molecule type" value="Genomic_DNA"/>
</dbReference>
<evidence type="ECO:0000256" key="1">
    <source>
        <dbReference type="ARBA" id="ARBA00022679"/>
    </source>
</evidence>
<dbReference type="GO" id="GO:0004674">
    <property type="term" value="F:protein serine/threonine kinase activity"/>
    <property type="evidence" value="ECO:0007669"/>
    <property type="project" value="TreeGrafter"/>
</dbReference>
<comment type="caution">
    <text evidence="8">The sequence shown here is derived from an EMBL/GenBank/DDBJ whole genome shotgun (WGS) entry which is preliminary data.</text>
</comment>
<evidence type="ECO:0000313" key="8">
    <source>
        <dbReference type="EMBL" id="TMR36764.1"/>
    </source>
</evidence>
<dbReference type="PROSITE" id="PS00107">
    <property type="entry name" value="PROTEIN_KINASE_ATP"/>
    <property type="match status" value="1"/>
</dbReference>
<dbReference type="PANTHER" id="PTHR43289">
    <property type="entry name" value="MITOGEN-ACTIVATED PROTEIN KINASE KINASE KINASE 20-RELATED"/>
    <property type="match status" value="1"/>
</dbReference>
<dbReference type="InterPro" id="IPR015943">
    <property type="entry name" value="WD40/YVTN_repeat-like_dom_sf"/>
</dbReference>
<dbReference type="SUPFAM" id="SSF50998">
    <property type="entry name" value="Quinoprotein alcohol dehydrogenase-like"/>
    <property type="match status" value="2"/>
</dbReference>
<dbReference type="Gene3D" id="1.10.510.10">
    <property type="entry name" value="Transferase(Phosphotransferase) domain 1"/>
    <property type="match status" value="1"/>
</dbReference>
<keyword evidence="9" id="KW-1185">Reference proteome</keyword>
<keyword evidence="6" id="KW-0812">Transmembrane</keyword>
<protein>
    <recommendedName>
        <fullName evidence="7">Protein kinase domain-containing protein</fullName>
    </recommendedName>
</protein>
<dbReference type="PANTHER" id="PTHR43289:SF34">
    <property type="entry name" value="SERINE_THREONINE-PROTEIN KINASE YBDM-RELATED"/>
    <property type="match status" value="1"/>
</dbReference>
<evidence type="ECO:0000256" key="6">
    <source>
        <dbReference type="SAM" id="Phobius"/>
    </source>
</evidence>
<evidence type="ECO:0000256" key="4">
    <source>
        <dbReference type="ARBA" id="ARBA00022840"/>
    </source>
</evidence>
<evidence type="ECO:0000313" key="9">
    <source>
        <dbReference type="Proteomes" id="UP000305238"/>
    </source>
</evidence>
<dbReference type="InterPro" id="IPR002372">
    <property type="entry name" value="PQQ_rpt_dom"/>
</dbReference>
<dbReference type="InterPro" id="IPR008271">
    <property type="entry name" value="Ser/Thr_kinase_AS"/>
</dbReference>
<gene>
    <name evidence="8" type="ORF">ETD96_20050</name>
</gene>
<proteinExistence type="predicted"/>
<dbReference type="SUPFAM" id="SSF56112">
    <property type="entry name" value="Protein kinase-like (PK-like)"/>
    <property type="match status" value="1"/>
</dbReference>
<dbReference type="AlphaFoldDB" id="A0A5S4GWD8"/>
<dbReference type="InterPro" id="IPR000719">
    <property type="entry name" value="Prot_kinase_dom"/>
</dbReference>
<sequence length="718" mass="74563">MSATRPGIPRQVGPYRVVSRLGEGGMGQVFAGRSPGGRTVAIKIIHPALAEDADFRARFRREITAARAVGGVYTAPVVDADPDASPPWLATAFLRGMSLEDAVAAHGPLPPPAVRALGAGLAEALMSIHRAGVVHRDLKPSNVMLTPEGPRVIDFGIARPSEATALTRTGVALGTPAYMSPEQASGGAAGPPSDVFSFGAVLTFAATGAGPFGRGAVHEMVYRVMHLPPHLEGVPDPGLRALIAACMDKDPARRPGADRLLAQLSADPAAAARGTHWLPPPIAHDVARRGETAVPRGSGRRAFLALGAGGVLAALAAGSAGAFLLRRGDSPVRWTFELPDDMYVRTRLVASHGTVYVFGSTRLDGRTFALDARTGRQRWQADFTAARDSSPALLGGRAFLYDSAGREVVVGFEEATGKVLWTQSLKSFGLVPVLVAGSGVVCLTGSSGTGEYGLYGYDAASGRPRWQYRVDGLLRTQAALAGGLCCFSSEKGFVYGIDIATGNARWQVRTGAGAATTPLVAGDVVVVVAEDGSVLGLEAATGRKRWSVPLGGAAASQHGREAPVGAAGGTVFVGGQDGTLYALDPASGRRRWQRPVAGTAGSGGSRGFLVPEVGGGFAVATDNEGRIVALDAATGAPRWERGVGQGLGERPLISGSLVYYGAVDGLSVFDLPTGRLRHRFEFEDVLRTVGSVQYCTAMDGTVYCVVDDAVVQAIRYEP</sequence>
<keyword evidence="4 5" id="KW-0067">ATP-binding</keyword>
<dbReference type="PROSITE" id="PS00108">
    <property type="entry name" value="PROTEIN_KINASE_ST"/>
    <property type="match status" value="1"/>
</dbReference>
<reference evidence="8 9" key="1">
    <citation type="submission" date="2019-05" db="EMBL/GenBank/DDBJ databases">
        <title>Draft genome sequence of Actinomadura geliboluensis A8036.</title>
        <authorList>
            <person name="Saricaoglu S."/>
            <person name="Isik K."/>
        </authorList>
    </citation>
    <scope>NUCLEOTIDE SEQUENCE [LARGE SCALE GENOMIC DNA]</scope>
    <source>
        <strain evidence="8 9">A8036</strain>
    </source>
</reference>
<name>A0A5S4GWD8_9ACTN</name>
<dbReference type="SMART" id="SM00220">
    <property type="entry name" value="S_TKc"/>
    <property type="match status" value="1"/>
</dbReference>
<dbReference type="Pfam" id="PF00069">
    <property type="entry name" value="Pkinase"/>
    <property type="match status" value="1"/>
</dbReference>
<dbReference type="SMART" id="SM00564">
    <property type="entry name" value="PQQ"/>
    <property type="match status" value="8"/>
</dbReference>
<accession>A0A5S4GWD8</accession>
<feature type="transmembrane region" description="Helical" evidence="6">
    <location>
        <begin position="302"/>
        <end position="325"/>
    </location>
</feature>
<dbReference type="InterPro" id="IPR018391">
    <property type="entry name" value="PQQ_b-propeller_rpt"/>
</dbReference>
<dbReference type="InterPro" id="IPR017441">
    <property type="entry name" value="Protein_kinase_ATP_BS"/>
</dbReference>
<dbReference type="OrthoDB" id="155383at2"/>
<feature type="domain" description="Protein kinase" evidence="7">
    <location>
        <begin position="15"/>
        <end position="270"/>
    </location>
</feature>
<evidence type="ECO:0000256" key="3">
    <source>
        <dbReference type="ARBA" id="ARBA00022777"/>
    </source>
</evidence>
<keyword evidence="3" id="KW-0418">Kinase</keyword>
<dbReference type="Pfam" id="PF13360">
    <property type="entry name" value="PQQ_2"/>
    <property type="match status" value="2"/>
</dbReference>
<keyword evidence="2 5" id="KW-0547">Nucleotide-binding</keyword>
<dbReference type="Gene3D" id="2.130.10.10">
    <property type="entry name" value="YVTN repeat-like/Quinoprotein amine dehydrogenase"/>
    <property type="match status" value="2"/>
</dbReference>
<dbReference type="Gene3D" id="2.40.10.480">
    <property type="match status" value="2"/>
</dbReference>
<dbReference type="RefSeq" id="WP_138638003.1">
    <property type="nucleotide sequence ID" value="NZ_JASWDG010000065.1"/>
</dbReference>
<dbReference type="InterPro" id="IPR011009">
    <property type="entry name" value="Kinase-like_dom_sf"/>
</dbReference>
<dbReference type="InterPro" id="IPR011047">
    <property type="entry name" value="Quinoprotein_ADH-like_sf"/>
</dbReference>
<dbReference type="PROSITE" id="PS50011">
    <property type="entry name" value="PROTEIN_KINASE_DOM"/>
    <property type="match status" value="1"/>
</dbReference>
<dbReference type="GO" id="GO:0005524">
    <property type="term" value="F:ATP binding"/>
    <property type="evidence" value="ECO:0007669"/>
    <property type="project" value="UniProtKB-UniRule"/>
</dbReference>
<evidence type="ECO:0000256" key="5">
    <source>
        <dbReference type="PROSITE-ProRule" id="PRU10141"/>
    </source>
</evidence>
<evidence type="ECO:0000256" key="2">
    <source>
        <dbReference type="ARBA" id="ARBA00022741"/>
    </source>
</evidence>
<feature type="binding site" evidence="5">
    <location>
        <position position="43"/>
    </location>
    <ligand>
        <name>ATP</name>
        <dbReference type="ChEBI" id="CHEBI:30616"/>
    </ligand>
</feature>
<dbReference type="Gene3D" id="3.30.200.20">
    <property type="entry name" value="Phosphorylase Kinase, domain 1"/>
    <property type="match status" value="1"/>
</dbReference>